<sequence length="482" mass="54381">MVQALAPTVDVDAVPAALDYGEETETVDIDVNKEVTLEELRTMSLEDVCLKMAHCAHASLSDSVSAGRSSSWYRNMVKNCQEAIDSHDFPRPSLPVEVERKLDQLCDVEDENYRAEKERNSRKFFRRNARLMSDGGDAFECVYPVAKTDVLDQPLLLAGISGNAKLFFKLVLEKTHFITKVLSPGNEVEQWDKSTKAHYERMVERWVQGTTTTAGSKMCPFDMAVYYDDVSSAKALLNSQKCVNFVRFRKGDLSTPNSSLPLATYIKYQLIQPRHYPQAFREAANAGDLDMLHRLWLMCGERQECIVETCTTAGRKMCTPLHIACAAGHLSCVQFLCLNQELRKTMDSVGDLPIVYAIENGHTAITKYFIESFPAEIPHAVIKSAINCRNNHLAKLFLHDMLNLAERIVEIKPMKFAVEVGNFHMAEYILRLYVGYKKVCETPWLDDVQEALRAVLCCNTLAPKEKAKFVVAFQLAGVKVHF</sequence>
<dbReference type="InterPro" id="IPR036770">
    <property type="entry name" value="Ankyrin_rpt-contain_sf"/>
</dbReference>
<gene>
    <name evidence="3" type="ORF">NBR_LOCUS12085</name>
</gene>
<evidence type="ECO:0000313" key="5">
    <source>
        <dbReference type="WBParaSite" id="NBR_0001208401-mRNA-1"/>
    </source>
</evidence>
<keyword evidence="4" id="KW-1185">Reference proteome</keyword>
<dbReference type="Gene3D" id="1.25.40.20">
    <property type="entry name" value="Ankyrin repeat-containing domain"/>
    <property type="match status" value="1"/>
</dbReference>
<dbReference type="AlphaFoldDB" id="A0A0N4Y7F1"/>
<reference evidence="5" key="1">
    <citation type="submission" date="2016-04" db="UniProtKB">
        <authorList>
            <consortium name="WormBaseParasite"/>
        </authorList>
    </citation>
    <scope>IDENTIFICATION</scope>
</reference>
<evidence type="ECO:0000256" key="2">
    <source>
        <dbReference type="ARBA" id="ARBA00023043"/>
    </source>
</evidence>
<reference evidence="3 4" key="2">
    <citation type="submission" date="2018-11" db="EMBL/GenBank/DDBJ databases">
        <authorList>
            <consortium name="Pathogen Informatics"/>
        </authorList>
    </citation>
    <scope>NUCLEOTIDE SEQUENCE [LARGE SCALE GENOMIC DNA]</scope>
</reference>
<dbReference type="EMBL" id="UYSL01020671">
    <property type="protein sequence ID" value="VDL75674.1"/>
    <property type="molecule type" value="Genomic_DNA"/>
</dbReference>
<dbReference type="STRING" id="27835.A0A0N4Y7F1"/>
<dbReference type="WBParaSite" id="NBR_0001208401-mRNA-1">
    <property type="protein sequence ID" value="NBR_0001208401-mRNA-1"/>
    <property type="gene ID" value="NBR_0001208401"/>
</dbReference>
<evidence type="ECO:0000313" key="4">
    <source>
        <dbReference type="Proteomes" id="UP000271162"/>
    </source>
</evidence>
<keyword evidence="2" id="KW-0040">ANK repeat</keyword>
<dbReference type="Proteomes" id="UP000271162">
    <property type="component" value="Unassembled WGS sequence"/>
</dbReference>
<organism evidence="5">
    <name type="scientific">Nippostrongylus brasiliensis</name>
    <name type="common">Rat hookworm</name>
    <dbReference type="NCBI Taxonomy" id="27835"/>
    <lineage>
        <taxon>Eukaryota</taxon>
        <taxon>Metazoa</taxon>
        <taxon>Ecdysozoa</taxon>
        <taxon>Nematoda</taxon>
        <taxon>Chromadorea</taxon>
        <taxon>Rhabditida</taxon>
        <taxon>Rhabditina</taxon>
        <taxon>Rhabditomorpha</taxon>
        <taxon>Strongyloidea</taxon>
        <taxon>Heligmosomidae</taxon>
        <taxon>Nippostrongylus</taxon>
    </lineage>
</organism>
<evidence type="ECO:0000256" key="1">
    <source>
        <dbReference type="ARBA" id="ARBA00022737"/>
    </source>
</evidence>
<proteinExistence type="predicted"/>
<dbReference type="SMART" id="SM00248">
    <property type="entry name" value="ANK"/>
    <property type="match status" value="3"/>
</dbReference>
<dbReference type="SUPFAM" id="SSF48403">
    <property type="entry name" value="Ankyrin repeat"/>
    <property type="match status" value="1"/>
</dbReference>
<keyword evidence="1" id="KW-0677">Repeat</keyword>
<dbReference type="InterPro" id="IPR002110">
    <property type="entry name" value="Ankyrin_rpt"/>
</dbReference>
<dbReference type="PANTHER" id="PTHR24173:SF83">
    <property type="entry name" value="SOCS BOX DOMAIN-CONTAINING PROTEIN"/>
    <property type="match status" value="1"/>
</dbReference>
<accession>A0A0N4Y7F1</accession>
<dbReference type="Pfam" id="PF12796">
    <property type="entry name" value="Ank_2"/>
    <property type="match status" value="1"/>
</dbReference>
<dbReference type="PANTHER" id="PTHR24173">
    <property type="entry name" value="ANKYRIN REPEAT CONTAINING"/>
    <property type="match status" value="1"/>
</dbReference>
<evidence type="ECO:0000313" key="3">
    <source>
        <dbReference type="EMBL" id="VDL75674.1"/>
    </source>
</evidence>
<dbReference type="OMA" id="ECIVETC"/>
<protein>
    <submittedName>
        <fullName evidence="5">ANK_REP_REGION domain-containing protein</fullName>
    </submittedName>
</protein>
<name>A0A0N4Y7F1_NIPBR</name>